<dbReference type="AlphaFoldDB" id="A0A7V8NSA1"/>
<dbReference type="Proteomes" id="UP000567293">
    <property type="component" value="Unassembled WGS sequence"/>
</dbReference>
<sequence length="134" mass="14309">MKQNKILLPFDESGPKRGFLLEPDRIIPPAVAGLARDRQLGIIVPVASQITSESDKWKALERPPIFAAASPYTDTVDVVTASGVSLVRRGAEALLLDCIGFVEAHRRQLAHASGLPVILSNALMAKIVGEMVAG</sequence>
<organism evidence="1 2">
    <name type="scientific">Candidatus Acidiferrum panamense</name>
    <dbReference type="NCBI Taxonomy" id="2741543"/>
    <lineage>
        <taxon>Bacteria</taxon>
        <taxon>Pseudomonadati</taxon>
        <taxon>Acidobacteriota</taxon>
        <taxon>Terriglobia</taxon>
        <taxon>Candidatus Acidiferrales</taxon>
        <taxon>Candidatus Acidiferrum</taxon>
    </lineage>
</organism>
<dbReference type="InterPro" id="IPR010843">
    <property type="entry name" value="Uncharacterised_AroM"/>
</dbReference>
<comment type="caution">
    <text evidence="1">The sequence shown here is derived from an EMBL/GenBank/DDBJ whole genome shotgun (WGS) entry which is preliminary data.</text>
</comment>
<keyword evidence="2" id="KW-1185">Reference proteome</keyword>
<dbReference type="EMBL" id="JACDQQ010001440">
    <property type="protein sequence ID" value="MBA0086290.1"/>
    <property type="molecule type" value="Genomic_DNA"/>
</dbReference>
<evidence type="ECO:0000313" key="2">
    <source>
        <dbReference type="Proteomes" id="UP000567293"/>
    </source>
</evidence>
<evidence type="ECO:0000313" key="1">
    <source>
        <dbReference type="EMBL" id="MBA0086290.1"/>
    </source>
</evidence>
<reference evidence="1" key="1">
    <citation type="submission" date="2020-06" db="EMBL/GenBank/DDBJ databases">
        <title>Legume-microbial interactions unlock mineral nutrients during tropical forest succession.</title>
        <authorList>
            <person name="Epihov D.Z."/>
        </authorList>
    </citation>
    <scope>NUCLEOTIDE SEQUENCE [LARGE SCALE GENOMIC DNA]</scope>
    <source>
        <strain evidence="1">Pan2503</strain>
    </source>
</reference>
<gene>
    <name evidence="1" type="ORF">HRJ53_15010</name>
</gene>
<proteinExistence type="predicted"/>
<accession>A0A7V8NSA1</accession>
<name>A0A7V8NSA1_9BACT</name>
<dbReference type="Pfam" id="PF07302">
    <property type="entry name" value="AroM"/>
    <property type="match status" value="1"/>
</dbReference>
<protein>
    <submittedName>
        <fullName evidence="1">AroM family protein</fullName>
    </submittedName>
</protein>